<dbReference type="InterPro" id="IPR036052">
    <property type="entry name" value="TrpB-like_PALP_sf"/>
</dbReference>
<comment type="caution">
    <text evidence="5">The sequence shown here is derived from an EMBL/GenBank/DDBJ whole genome shotgun (WGS) entry which is preliminary data.</text>
</comment>
<protein>
    <submittedName>
        <fullName evidence="5">Threonine/serine dehydratase</fullName>
    </submittedName>
</protein>
<organism evidence="5 6">
    <name type="scientific">Kiloniella antarctica</name>
    <dbReference type="NCBI Taxonomy" id="1550907"/>
    <lineage>
        <taxon>Bacteria</taxon>
        <taxon>Pseudomonadati</taxon>
        <taxon>Pseudomonadota</taxon>
        <taxon>Alphaproteobacteria</taxon>
        <taxon>Rhodospirillales</taxon>
        <taxon>Kiloniellaceae</taxon>
        <taxon>Kiloniella</taxon>
    </lineage>
</organism>
<dbReference type="SUPFAM" id="SSF53686">
    <property type="entry name" value="Tryptophan synthase beta subunit-like PLP-dependent enzymes"/>
    <property type="match status" value="1"/>
</dbReference>
<feature type="domain" description="Tryptophan synthase beta chain-like PALP" evidence="4">
    <location>
        <begin position="29"/>
        <end position="316"/>
    </location>
</feature>
<evidence type="ECO:0000256" key="3">
    <source>
        <dbReference type="ARBA" id="ARBA00023239"/>
    </source>
</evidence>
<evidence type="ECO:0000313" key="6">
    <source>
        <dbReference type="Proteomes" id="UP001597294"/>
    </source>
</evidence>
<dbReference type="InterPro" id="IPR001926">
    <property type="entry name" value="TrpB-like_PALP"/>
</dbReference>
<dbReference type="PANTHER" id="PTHR48078:SF6">
    <property type="entry name" value="L-THREONINE DEHYDRATASE CATABOLIC TDCB"/>
    <property type="match status" value="1"/>
</dbReference>
<gene>
    <name evidence="5" type="ORF">ACFSKO_13235</name>
</gene>
<reference evidence="6" key="1">
    <citation type="journal article" date="2019" name="Int. J. Syst. Evol. Microbiol.">
        <title>The Global Catalogue of Microorganisms (GCM) 10K type strain sequencing project: providing services to taxonomists for standard genome sequencing and annotation.</title>
        <authorList>
            <consortium name="The Broad Institute Genomics Platform"/>
            <consortium name="The Broad Institute Genome Sequencing Center for Infectious Disease"/>
            <person name="Wu L."/>
            <person name="Ma J."/>
        </authorList>
    </citation>
    <scope>NUCLEOTIDE SEQUENCE [LARGE SCALE GENOMIC DNA]</scope>
    <source>
        <strain evidence="6">CGMCC 4.7192</strain>
    </source>
</reference>
<dbReference type="PANTHER" id="PTHR48078">
    <property type="entry name" value="THREONINE DEHYDRATASE, MITOCHONDRIAL-RELATED"/>
    <property type="match status" value="1"/>
</dbReference>
<dbReference type="Gene3D" id="3.40.50.1100">
    <property type="match status" value="2"/>
</dbReference>
<dbReference type="Pfam" id="PF00291">
    <property type="entry name" value="PALP"/>
    <property type="match status" value="1"/>
</dbReference>
<keyword evidence="6" id="KW-1185">Reference proteome</keyword>
<evidence type="ECO:0000259" key="4">
    <source>
        <dbReference type="Pfam" id="PF00291"/>
    </source>
</evidence>
<evidence type="ECO:0000256" key="1">
    <source>
        <dbReference type="ARBA" id="ARBA00001933"/>
    </source>
</evidence>
<evidence type="ECO:0000313" key="5">
    <source>
        <dbReference type="EMBL" id="MFD2206591.1"/>
    </source>
</evidence>
<evidence type="ECO:0000256" key="2">
    <source>
        <dbReference type="ARBA" id="ARBA00022898"/>
    </source>
</evidence>
<keyword evidence="2" id="KW-0663">Pyridoxal phosphate</keyword>
<keyword evidence="3" id="KW-0456">Lyase</keyword>
<sequence>MDNVRKNLVKEITAANRRIKSVGENGNEGVRETPLDEASAFSERTGATFLLKGEHLQRTGSFKMRGAMNKVLTLSDKDREKGIITASSGNHGMATSQAARVGGVNATIYLPQNVSPLKLKNIERLGAKTVLVPGTSVDGENAARKAAEQQGLSYVSPYADLDVIAGQGTIGLELLAQCPDLAAVYICVGGGGLISGVGSYLKAHLPDIDIIGCWPENAAAMHLCLEKGVIYDAPETDTLSDGSAGGVEQGTVTFPLCQQVIDRHVLVSEAEIARAMQEIAAHERFIIEGAAGVAVAAALKTASDYKDRKIAVVICGRNITLETFMSVINQQASGGTNA</sequence>
<dbReference type="Proteomes" id="UP001597294">
    <property type="component" value="Unassembled WGS sequence"/>
</dbReference>
<name>A0ABW5BM52_9PROT</name>
<dbReference type="NCBIfam" id="NF005292">
    <property type="entry name" value="PRK06815.1"/>
    <property type="match status" value="1"/>
</dbReference>
<dbReference type="CDD" id="cd01562">
    <property type="entry name" value="Thr-dehyd"/>
    <property type="match status" value="1"/>
</dbReference>
<dbReference type="EMBL" id="JBHUII010000006">
    <property type="protein sequence ID" value="MFD2206591.1"/>
    <property type="molecule type" value="Genomic_DNA"/>
</dbReference>
<accession>A0ABW5BM52</accession>
<proteinExistence type="predicted"/>
<comment type="cofactor">
    <cofactor evidence="1">
        <name>pyridoxal 5'-phosphate</name>
        <dbReference type="ChEBI" id="CHEBI:597326"/>
    </cofactor>
</comment>
<dbReference type="InterPro" id="IPR050147">
    <property type="entry name" value="Ser/Thr_Dehydratase"/>
</dbReference>
<dbReference type="RefSeq" id="WP_380252373.1">
    <property type="nucleotide sequence ID" value="NZ_JBHUII010000006.1"/>
</dbReference>